<feature type="transmembrane region" description="Helical" evidence="7">
    <location>
        <begin position="464"/>
        <end position="486"/>
    </location>
</feature>
<evidence type="ECO:0000256" key="5">
    <source>
        <dbReference type="ARBA" id="ARBA00023136"/>
    </source>
</evidence>
<dbReference type="CDD" id="cd10328">
    <property type="entry name" value="SLC5sbd_YidK"/>
    <property type="match status" value="1"/>
</dbReference>
<dbReference type="PANTHER" id="PTHR11819">
    <property type="entry name" value="SOLUTE CARRIER FAMILY 5"/>
    <property type="match status" value="1"/>
</dbReference>
<dbReference type="InterPro" id="IPR038377">
    <property type="entry name" value="Na/Glc_symporter_sf"/>
</dbReference>
<feature type="transmembrane region" description="Helical" evidence="7">
    <location>
        <begin position="122"/>
        <end position="142"/>
    </location>
</feature>
<feature type="transmembrane region" description="Helical" evidence="7">
    <location>
        <begin position="285"/>
        <end position="311"/>
    </location>
</feature>
<evidence type="ECO:0000256" key="2">
    <source>
        <dbReference type="ARBA" id="ARBA00006434"/>
    </source>
</evidence>
<feature type="transmembrane region" description="Helical" evidence="7">
    <location>
        <begin position="79"/>
        <end position="101"/>
    </location>
</feature>
<keyword evidence="3 7" id="KW-0812">Transmembrane</keyword>
<dbReference type="Proteomes" id="UP001626537">
    <property type="component" value="Chromosome"/>
</dbReference>
<feature type="transmembrane region" description="Helical" evidence="7">
    <location>
        <begin position="507"/>
        <end position="528"/>
    </location>
</feature>
<dbReference type="NCBIfam" id="NF007790">
    <property type="entry name" value="PRK10484.1"/>
    <property type="match status" value="1"/>
</dbReference>
<evidence type="ECO:0000256" key="1">
    <source>
        <dbReference type="ARBA" id="ARBA00004141"/>
    </source>
</evidence>
<gene>
    <name evidence="8" type="ORF">R0135_08020</name>
</gene>
<dbReference type="NCBIfam" id="TIGR00813">
    <property type="entry name" value="sss"/>
    <property type="match status" value="1"/>
</dbReference>
<dbReference type="RefSeq" id="WP_407349740.1">
    <property type="nucleotide sequence ID" value="NZ_CP136864.1"/>
</dbReference>
<dbReference type="InterPro" id="IPR001734">
    <property type="entry name" value="Na/solute_symporter"/>
</dbReference>
<feature type="transmembrane region" description="Helical" evidence="7">
    <location>
        <begin position="381"/>
        <end position="403"/>
    </location>
</feature>
<feature type="transmembrane region" description="Helical" evidence="7">
    <location>
        <begin position="534"/>
        <end position="559"/>
    </location>
</feature>
<evidence type="ECO:0000313" key="9">
    <source>
        <dbReference type="Proteomes" id="UP001626537"/>
    </source>
</evidence>
<feature type="transmembrane region" description="Helical" evidence="7">
    <location>
        <begin position="438"/>
        <end position="458"/>
    </location>
</feature>
<feature type="transmembrane region" description="Helical" evidence="7">
    <location>
        <begin position="162"/>
        <end position="183"/>
    </location>
</feature>
<name>A0ABZ0I6G5_9GAMM</name>
<dbReference type="PANTHER" id="PTHR11819:SF195">
    <property type="entry name" value="SODIUM_GLUCOSE COTRANSPORTER 4"/>
    <property type="match status" value="1"/>
</dbReference>
<protein>
    <submittedName>
        <fullName evidence="8">Solute:sodium symporter family transporter</fullName>
    </submittedName>
</protein>
<feature type="transmembrane region" description="Helical" evidence="7">
    <location>
        <begin position="37"/>
        <end position="59"/>
    </location>
</feature>
<keyword evidence="9" id="KW-1185">Reference proteome</keyword>
<keyword evidence="5 7" id="KW-0472">Membrane</keyword>
<organism evidence="8 9">
    <name type="scientific">Congregibacter variabilis</name>
    <dbReference type="NCBI Taxonomy" id="3081200"/>
    <lineage>
        <taxon>Bacteria</taxon>
        <taxon>Pseudomonadati</taxon>
        <taxon>Pseudomonadota</taxon>
        <taxon>Gammaproteobacteria</taxon>
        <taxon>Cellvibrionales</taxon>
        <taxon>Halieaceae</taxon>
        <taxon>Congregibacter</taxon>
    </lineage>
</organism>
<dbReference type="EMBL" id="CP136864">
    <property type="protein sequence ID" value="WOJ95107.1"/>
    <property type="molecule type" value="Genomic_DNA"/>
</dbReference>
<evidence type="ECO:0000256" key="6">
    <source>
        <dbReference type="RuleBase" id="RU362091"/>
    </source>
</evidence>
<accession>A0ABZ0I6G5</accession>
<feature type="transmembrane region" description="Helical" evidence="7">
    <location>
        <begin position="409"/>
        <end position="431"/>
    </location>
</feature>
<evidence type="ECO:0000256" key="4">
    <source>
        <dbReference type="ARBA" id="ARBA00022989"/>
    </source>
</evidence>
<keyword evidence="4 7" id="KW-1133">Transmembrane helix</keyword>
<feature type="transmembrane region" description="Helical" evidence="7">
    <location>
        <begin position="331"/>
        <end position="360"/>
    </location>
</feature>
<evidence type="ECO:0000256" key="3">
    <source>
        <dbReference type="ARBA" id="ARBA00022692"/>
    </source>
</evidence>
<dbReference type="Pfam" id="PF00474">
    <property type="entry name" value="SSF"/>
    <property type="match status" value="1"/>
</dbReference>
<sequence>MTPEQIASTLFTCACFMALVAWVSYRKTRGEVATQDGYFLAGRGLGPSFIAGSLLLTNLSAEQLIGLNGSAYGFDMSSMAWEVTAAIATIAMAFVFLPRYLRGAFVTLPQFLNDRYDDSVRRMTVVLFMFGYGLITIPSVLYSGSIAVLQLFDLPTMLQLSYSQSLVLTIFVIGCIGAMYAVFGGLKAVVVSDTLNGLGLLIVGIAVPLLGFAALGEGSIVSGLQTVATEYPQKLNAIGGQDSPTPFGTLFTGMILANLFYWCTNQYVIQRVLGARNLAAGQKGVLLSGFFKVLVPFFMMIPGVIAFHLYGPGLSSIDLAYPRLISDVFPVYAMGFFLAVLLGAVFSSFNSLLNSAATLFCLDVYAPLKQRPVSDKHMVHVAKIASVVIAVFSFSIAPLLQFAPVGLWQIIRIFSGFYNIPVIAIVLVGLFTVRVPALGAKIAIVFHVVAYGLCQFVFDDFIDIHFLHLYAILFFIEVGIMLWISTYRPRARPAEMPRSALVEMTPWAYAIPCASTLASCVIALYLLFSPWGLVGGFGITFNVVIIMLGLANVAVWWWFKRREYALARGVM</sequence>
<dbReference type="Gene3D" id="1.20.1730.10">
    <property type="entry name" value="Sodium/glucose cotransporter"/>
    <property type="match status" value="1"/>
</dbReference>
<proteinExistence type="inferred from homology"/>
<evidence type="ECO:0000313" key="8">
    <source>
        <dbReference type="EMBL" id="WOJ95107.1"/>
    </source>
</evidence>
<feature type="transmembrane region" description="Helical" evidence="7">
    <location>
        <begin position="245"/>
        <end position="264"/>
    </location>
</feature>
<comment type="subcellular location">
    <subcellularLocation>
        <location evidence="1">Membrane</location>
        <topology evidence="1">Multi-pass membrane protein</topology>
    </subcellularLocation>
</comment>
<reference evidence="8 9" key="1">
    <citation type="submission" date="2023-10" db="EMBL/GenBank/DDBJ databases">
        <title>Two novel species belonging to the OM43/NOR5 clade.</title>
        <authorList>
            <person name="Park M."/>
        </authorList>
    </citation>
    <scope>NUCLEOTIDE SEQUENCE [LARGE SCALE GENOMIC DNA]</scope>
    <source>
        <strain evidence="8 9">IMCC43200</strain>
    </source>
</reference>
<feature type="transmembrane region" description="Helical" evidence="7">
    <location>
        <begin position="6"/>
        <end position="25"/>
    </location>
</feature>
<evidence type="ECO:0000256" key="7">
    <source>
        <dbReference type="SAM" id="Phobius"/>
    </source>
</evidence>
<feature type="transmembrane region" description="Helical" evidence="7">
    <location>
        <begin position="195"/>
        <end position="215"/>
    </location>
</feature>
<comment type="similarity">
    <text evidence="2 6">Belongs to the sodium:solute symporter (SSF) (TC 2.A.21) family.</text>
</comment>